<feature type="domain" description="Disease resistance N-terminal" evidence="7">
    <location>
        <begin position="164"/>
        <end position="251"/>
    </location>
</feature>
<dbReference type="Gramene" id="ONIVA02G14830.1">
    <property type="protein sequence ID" value="ONIVA02G14830.1"/>
    <property type="gene ID" value="ONIVA02G14830"/>
</dbReference>
<keyword evidence="4" id="KW-0547">Nucleotide-binding</keyword>
<evidence type="ECO:0000256" key="6">
    <source>
        <dbReference type="SAM" id="MobiDB-lite"/>
    </source>
</evidence>
<dbReference type="AlphaFoldDB" id="A0A0E0G5D8"/>
<feature type="compositionally biased region" description="Basic and acidic residues" evidence="6">
    <location>
        <begin position="137"/>
        <end position="150"/>
    </location>
</feature>
<feature type="region of interest" description="Disordered" evidence="6">
    <location>
        <begin position="1"/>
        <end position="154"/>
    </location>
</feature>
<keyword evidence="5" id="KW-0611">Plant defense</keyword>
<dbReference type="Pfam" id="PF18052">
    <property type="entry name" value="Rx_N"/>
    <property type="match status" value="1"/>
</dbReference>
<sequence length="351" mass="38893">MPLRSAQRAPTEDGGSPTSSQTAARRAIAEARELAETPPLLAGDERSAGNGGGAGAHRGPSSPERQRGLGGRRQQRESFWGPPLPASNEGSEDDGGSGDLERRESSSAPSTSGRRQGDGAPRAMVAARIQSDGDPDGGERGSRESSRQPVKESNCMAESLLLPVVRGVIGKATDALVQKVTRMYGVNSDRRKLERQLLAVERLLADAESKSETNPAVKRWMKDLNTADDEADDVLDEFQYEVLHREAMSLKSLGHKVRSYMTPLEFHFTMRRKLAKVLKKINELVEEMYTFGLLLQDEPQQLSYRQTYSVLPSNELDDIFGRDDDKEVVVIKLLLNQRDQHKWAQLWGWEV</sequence>
<reference evidence="8" key="1">
    <citation type="submission" date="2015-04" db="UniProtKB">
        <authorList>
            <consortium name="EnsemblPlants"/>
        </authorList>
    </citation>
    <scope>IDENTIFICATION</scope>
    <source>
        <strain evidence="8">SL10</strain>
    </source>
</reference>
<dbReference type="EnsemblPlants" id="ONIVA02G14830.1">
    <property type="protein sequence ID" value="ONIVA02G14830.1"/>
    <property type="gene ID" value="ONIVA02G14830"/>
</dbReference>
<protein>
    <recommendedName>
        <fullName evidence="7">Disease resistance N-terminal domain-containing protein</fullName>
    </recommendedName>
</protein>
<organism evidence="8">
    <name type="scientific">Oryza nivara</name>
    <name type="common">Indian wild rice</name>
    <name type="synonym">Oryza sativa f. spontanea</name>
    <dbReference type="NCBI Taxonomy" id="4536"/>
    <lineage>
        <taxon>Eukaryota</taxon>
        <taxon>Viridiplantae</taxon>
        <taxon>Streptophyta</taxon>
        <taxon>Embryophyta</taxon>
        <taxon>Tracheophyta</taxon>
        <taxon>Spermatophyta</taxon>
        <taxon>Magnoliopsida</taxon>
        <taxon>Liliopsida</taxon>
        <taxon>Poales</taxon>
        <taxon>Poaceae</taxon>
        <taxon>BOP clade</taxon>
        <taxon>Oryzoideae</taxon>
        <taxon>Oryzeae</taxon>
        <taxon>Oryzinae</taxon>
        <taxon>Oryza</taxon>
    </lineage>
</organism>
<evidence type="ECO:0000313" key="9">
    <source>
        <dbReference type="Proteomes" id="UP000006591"/>
    </source>
</evidence>
<dbReference type="Gene3D" id="1.20.5.4130">
    <property type="match status" value="1"/>
</dbReference>
<evidence type="ECO:0000256" key="4">
    <source>
        <dbReference type="ARBA" id="ARBA00022741"/>
    </source>
</evidence>
<name>A0A0E0G5D8_ORYNI</name>
<proteinExistence type="inferred from homology"/>
<dbReference type="eggNOG" id="KOG4658">
    <property type="taxonomic scope" value="Eukaryota"/>
</dbReference>
<evidence type="ECO:0000259" key="7">
    <source>
        <dbReference type="Pfam" id="PF18052"/>
    </source>
</evidence>
<dbReference type="InterPro" id="IPR041118">
    <property type="entry name" value="Rx_N"/>
</dbReference>
<dbReference type="Proteomes" id="UP000006591">
    <property type="component" value="Chromosome 2"/>
</dbReference>
<evidence type="ECO:0000256" key="5">
    <source>
        <dbReference type="ARBA" id="ARBA00022821"/>
    </source>
</evidence>
<evidence type="ECO:0000256" key="2">
    <source>
        <dbReference type="ARBA" id="ARBA00022614"/>
    </source>
</evidence>
<dbReference type="STRING" id="4536.A0A0E0G5D8"/>
<evidence type="ECO:0000256" key="1">
    <source>
        <dbReference type="ARBA" id="ARBA00008894"/>
    </source>
</evidence>
<keyword evidence="9" id="KW-1185">Reference proteome</keyword>
<accession>A0A0E0G5D8</accession>
<dbReference type="HOGENOM" id="CLU_790808_0_0_1"/>
<evidence type="ECO:0000313" key="8">
    <source>
        <dbReference type="EnsemblPlants" id="ONIVA02G14830.1"/>
    </source>
</evidence>
<dbReference type="GO" id="GO:0000166">
    <property type="term" value="F:nucleotide binding"/>
    <property type="evidence" value="ECO:0007669"/>
    <property type="project" value="UniProtKB-KW"/>
</dbReference>
<evidence type="ECO:0000256" key="3">
    <source>
        <dbReference type="ARBA" id="ARBA00022737"/>
    </source>
</evidence>
<keyword evidence="3" id="KW-0677">Repeat</keyword>
<reference evidence="8" key="2">
    <citation type="submission" date="2018-04" db="EMBL/GenBank/DDBJ databases">
        <title>OnivRS2 (Oryza nivara Reference Sequence Version 2).</title>
        <authorList>
            <person name="Zhang J."/>
            <person name="Kudrna D."/>
            <person name="Lee S."/>
            <person name="Talag J."/>
            <person name="Rajasekar S."/>
            <person name="Welchert J."/>
            <person name="Hsing Y.-I."/>
            <person name="Wing R.A."/>
        </authorList>
    </citation>
    <scope>NUCLEOTIDE SEQUENCE [LARGE SCALE GENOMIC DNA]</scope>
    <source>
        <strain evidence="8">SL10</strain>
    </source>
</reference>
<keyword evidence="2" id="KW-0433">Leucine-rich repeat</keyword>
<dbReference type="GO" id="GO:0006952">
    <property type="term" value="P:defense response"/>
    <property type="evidence" value="ECO:0007669"/>
    <property type="project" value="UniProtKB-KW"/>
</dbReference>
<comment type="similarity">
    <text evidence="1">Belongs to the disease resistance NB-LRR family.</text>
</comment>